<keyword evidence="10 11" id="KW-0472">Membrane</keyword>
<feature type="transmembrane region" description="Helical" evidence="11">
    <location>
        <begin position="339"/>
        <end position="361"/>
    </location>
</feature>
<evidence type="ECO:0000313" key="13">
    <source>
        <dbReference type="EMBL" id="WIW96695.1"/>
    </source>
</evidence>
<dbReference type="Pfam" id="PF02163">
    <property type="entry name" value="Peptidase_M50"/>
    <property type="match status" value="1"/>
</dbReference>
<dbReference type="InterPro" id="IPR008915">
    <property type="entry name" value="Peptidase_M50"/>
</dbReference>
<dbReference type="EC" id="3.4.24.-" evidence="11"/>
<feature type="transmembrane region" description="Helical" evidence="11">
    <location>
        <begin position="285"/>
        <end position="306"/>
    </location>
</feature>
<dbReference type="SUPFAM" id="SSF50156">
    <property type="entry name" value="PDZ domain-like"/>
    <property type="match status" value="1"/>
</dbReference>
<evidence type="ECO:0000256" key="9">
    <source>
        <dbReference type="ARBA" id="ARBA00023049"/>
    </source>
</evidence>
<comment type="subcellular location">
    <subcellularLocation>
        <location evidence="2">Membrane</location>
        <topology evidence="2">Multi-pass membrane protein</topology>
    </subcellularLocation>
</comment>
<accession>A0A9Y2BBX2</accession>
<keyword evidence="7 11" id="KW-0862">Zinc</keyword>
<proteinExistence type="inferred from homology"/>
<feature type="transmembrane region" description="Helical" evidence="11">
    <location>
        <begin position="97"/>
        <end position="121"/>
    </location>
</feature>
<evidence type="ECO:0000256" key="7">
    <source>
        <dbReference type="ARBA" id="ARBA00022833"/>
    </source>
</evidence>
<dbReference type="GO" id="GO:0046872">
    <property type="term" value="F:metal ion binding"/>
    <property type="evidence" value="ECO:0007669"/>
    <property type="project" value="UniProtKB-KW"/>
</dbReference>
<keyword evidence="14" id="KW-1185">Reference proteome</keyword>
<comment type="similarity">
    <text evidence="3 11">Belongs to the peptidase M50B family.</text>
</comment>
<evidence type="ECO:0000256" key="3">
    <source>
        <dbReference type="ARBA" id="ARBA00007931"/>
    </source>
</evidence>
<dbReference type="Gene3D" id="2.30.42.10">
    <property type="match status" value="1"/>
</dbReference>
<keyword evidence="4" id="KW-0645">Protease</keyword>
<evidence type="ECO:0000256" key="6">
    <source>
        <dbReference type="ARBA" id="ARBA00022801"/>
    </source>
</evidence>
<dbReference type="AlphaFoldDB" id="A0A9Y2BBX2"/>
<dbReference type="GO" id="GO:0004222">
    <property type="term" value="F:metalloendopeptidase activity"/>
    <property type="evidence" value="ECO:0007669"/>
    <property type="project" value="InterPro"/>
</dbReference>
<dbReference type="SMART" id="SM00228">
    <property type="entry name" value="PDZ"/>
    <property type="match status" value="1"/>
</dbReference>
<feature type="domain" description="PDZ" evidence="12">
    <location>
        <begin position="117"/>
        <end position="190"/>
    </location>
</feature>
<dbReference type="NCBIfam" id="TIGR00054">
    <property type="entry name" value="RIP metalloprotease RseP"/>
    <property type="match status" value="1"/>
</dbReference>
<dbReference type="CDD" id="cd23081">
    <property type="entry name" value="cpPDZ_EcRseP-like"/>
    <property type="match status" value="1"/>
</dbReference>
<evidence type="ECO:0000256" key="11">
    <source>
        <dbReference type="RuleBase" id="RU362031"/>
    </source>
</evidence>
<dbReference type="PANTHER" id="PTHR42837">
    <property type="entry name" value="REGULATOR OF SIGMA-E PROTEASE RSEP"/>
    <property type="match status" value="1"/>
</dbReference>
<dbReference type="Pfam" id="PF17820">
    <property type="entry name" value="PDZ_6"/>
    <property type="match status" value="1"/>
</dbReference>
<dbReference type="EMBL" id="CP127221">
    <property type="protein sequence ID" value="WIW96695.1"/>
    <property type="molecule type" value="Genomic_DNA"/>
</dbReference>
<dbReference type="CDD" id="cd06163">
    <property type="entry name" value="S2P-M50_PDZ_RseP-like"/>
    <property type="match status" value="1"/>
</dbReference>
<keyword evidence="6 11" id="KW-0378">Hydrolase</keyword>
<evidence type="ECO:0000313" key="14">
    <source>
        <dbReference type="Proteomes" id="UP001231445"/>
    </source>
</evidence>
<dbReference type="InterPro" id="IPR036034">
    <property type="entry name" value="PDZ_sf"/>
</dbReference>
<organism evidence="13 14">
    <name type="scientific">Altererythrobacter rubellus</name>
    <dbReference type="NCBI Taxonomy" id="2173831"/>
    <lineage>
        <taxon>Bacteria</taxon>
        <taxon>Pseudomonadati</taxon>
        <taxon>Pseudomonadota</taxon>
        <taxon>Alphaproteobacteria</taxon>
        <taxon>Sphingomonadales</taxon>
        <taxon>Erythrobacteraceae</taxon>
        <taxon>Altererythrobacter</taxon>
    </lineage>
</organism>
<reference evidence="13 14" key="1">
    <citation type="submission" date="2023-06" db="EMBL/GenBank/DDBJ databases">
        <title>Altererythrobacter rubellus NBRC 112769 genome.</title>
        <authorList>
            <person name="Zhang K."/>
        </authorList>
    </citation>
    <scope>NUCLEOTIDE SEQUENCE [LARGE SCALE GENOMIC DNA]</scope>
    <source>
        <strain evidence="13 14">NBRC 112769</strain>
    </source>
</reference>
<dbReference type="KEGG" id="arue:QQX03_09655"/>
<evidence type="ECO:0000256" key="2">
    <source>
        <dbReference type="ARBA" id="ARBA00004141"/>
    </source>
</evidence>
<evidence type="ECO:0000256" key="10">
    <source>
        <dbReference type="ARBA" id="ARBA00023136"/>
    </source>
</evidence>
<dbReference type="Proteomes" id="UP001231445">
    <property type="component" value="Chromosome"/>
</dbReference>
<keyword evidence="11" id="KW-0479">Metal-binding</keyword>
<protein>
    <recommendedName>
        <fullName evidence="11">Zinc metalloprotease</fullName>
        <ecNumber evidence="11">3.4.24.-</ecNumber>
    </recommendedName>
</protein>
<dbReference type="GO" id="GO:0016020">
    <property type="term" value="C:membrane"/>
    <property type="evidence" value="ECO:0007669"/>
    <property type="project" value="UniProtKB-SubCell"/>
</dbReference>
<keyword evidence="8 11" id="KW-1133">Transmembrane helix</keyword>
<dbReference type="PANTHER" id="PTHR42837:SF2">
    <property type="entry name" value="MEMBRANE METALLOPROTEASE ARASP2, CHLOROPLASTIC-RELATED"/>
    <property type="match status" value="1"/>
</dbReference>
<dbReference type="InterPro" id="IPR004387">
    <property type="entry name" value="Pept_M50_Zn"/>
</dbReference>
<evidence type="ECO:0000256" key="4">
    <source>
        <dbReference type="ARBA" id="ARBA00022670"/>
    </source>
</evidence>
<dbReference type="GO" id="GO:0006508">
    <property type="term" value="P:proteolysis"/>
    <property type="evidence" value="ECO:0007669"/>
    <property type="project" value="UniProtKB-KW"/>
</dbReference>
<evidence type="ECO:0000256" key="5">
    <source>
        <dbReference type="ARBA" id="ARBA00022692"/>
    </source>
</evidence>
<dbReference type="InterPro" id="IPR001478">
    <property type="entry name" value="PDZ"/>
</dbReference>
<evidence type="ECO:0000256" key="8">
    <source>
        <dbReference type="ARBA" id="ARBA00022989"/>
    </source>
</evidence>
<evidence type="ECO:0000259" key="12">
    <source>
        <dbReference type="SMART" id="SM00228"/>
    </source>
</evidence>
<name>A0A9Y2BBX2_9SPHN</name>
<gene>
    <name evidence="13" type="primary">rseP</name>
    <name evidence="13" type="ORF">QQX03_09655</name>
</gene>
<dbReference type="InterPro" id="IPR041489">
    <property type="entry name" value="PDZ_6"/>
</dbReference>
<evidence type="ECO:0000256" key="1">
    <source>
        <dbReference type="ARBA" id="ARBA00001947"/>
    </source>
</evidence>
<sequence length="368" mass="39896">MYIAGFLLVLGPLVTVHELGHYLVGRWFGVGADAFSIGFGRELFGWTDKRGTRWKVAAIPLGGYVQFKGDMNPASIPDPKAPVHSDSFQSQSLWKRALIVFAGPATNLIVAIGIFFAFFAISGQPTVTFPDDSTMISRFAEESAAHDAGVEVGDRIIAIDGQAIGDFQELIDQVALFPNRQIELTVERADQTLTLPVTIGSAVEEDRFGNQMTLGRLGVFRPDNGIPEVTYERLGVTEALPAALSYTWNTFEMMMLGLKQIIVGDRSVQELGGPIKIAKYSGEQLSLGLLAFVNFAALISLNLAFINLLPIPALDGGHLAFYAAEAVRKKPVGPQATEWAYRTGIAIVLMLMVVVTFNDLVSLPIFGS</sequence>
<comment type="cofactor">
    <cofactor evidence="1 11">
        <name>Zn(2+)</name>
        <dbReference type="ChEBI" id="CHEBI:29105"/>
    </cofactor>
</comment>
<keyword evidence="5 11" id="KW-0812">Transmembrane</keyword>
<keyword evidence="9 11" id="KW-0482">Metalloprotease</keyword>